<dbReference type="STRING" id="555088.DealDRAFT_0393"/>
<dbReference type="AlphaFoldDB" id="C0GD34"/>
<accession>C0GD34</accession>
<dbReference type="EMBL" id="ACJM01000001">
    <property type="protein sequence ID" value="EEG79119.1"/>
    <property type="molecule type" value="Genomic_DNA"/>
</dbReference>
<organism evidence="1 2">
    <name type="scientific">Dethiobacter alkaliphilus AHT 1</name>
    <dbReference type="NCBI Taxonomy" id="555088"/>
    <lineage>
        <taxon>Bacteria</taxon>
        <taxon>Bacillati</taxon>
        <taxon>Bacillota</taxon>
        <taxon>Dethiobacteria</taxon>
        <taxon>Dethiobacterales</taxon>
        <taxon>Dethiobacteraceae</taxon>
        <taxon>Dethiobacter</taxon>
    </lineage>
</organism>
<dbReference type="Proteomes" id="UP000006443">
    <property type="component" value="Unassembled WGS sequence"/>
</dbReference>
<proteinExistence type="predicted"/>
<gene>
    <name evidence="1" type="ORF">DealDRAFT_0393</name>
</gene>
<protein>
    <submittedName>
        <fullName evidence="1">Uncharacterized protein</fullName>
    </submittedName>
</protein>
<reference evidence="1 2" key="1">
    <citation type="submission" date="2009-02" db="EMBL/GenBank/DDBJ databases">
        <title>Sequencing of the draft genome and assembly of Dethiobacter alkaliphilus AHT 1.</title>
        <authorList>
            <consortium name="US DOE Joint Genome Institute (JGI-PGF)"/>
            <person name="Lucas S."/>
            <person name="Copeland A."/>
            <person name="Lapidus A."/>
            <person name="Glavina del Rio T."/>
            <person name="Dalin E."/>
            <person name="Tice H."/>
            <person name="Bruce D."/>
            <person name="Goodwin L."/>
            <person name="Pitluck S."/>
            <person name="Larimer F."/>
            <person name="Land M.L."/>
            <person name="Hauser L."/>
            <person name="Muyzer G."/>
        </authorList>
    </citation>
    <scope>NUCLEOTIDE SEQUENCE [LARGE SCALE GENOMIC DNA]</scope>
    <source>
        <strain evidence="1 2">AHT 1</strain>
    </source>
</reference>
<dbReference type="RefSeq" id="WP_008514329.1">
    <property type="nucleotide sequence ID" value="NZ_ACJM01000001.1"/>
</dbReference>
<evidence type="ECO:0000313" key="1">
    <source>
        <dbReference type="EMBL" id="EEG79119.1"/>
    </source>
</evidence>
<evidence type="ECO:0000313" key="2">
    <source>
        <dbReference type="Proteomes" id="UP000006443"/>
    </source>
</evidence>
<keyword evidence="2" id="KW-1185">Reference proteome</keyword>
<name>C0GD34_DETAL</name>
<comment type="caution">
    <text evidence="1">The sequence shown here is derived from an EMBL/GenBank/DDBJ whole genome shotgun (WGS) entry which is preliminary data.</text>
</comment>
<sequence>MGKRTTGIHLREVLSEQLSTAKSWGQGIIVDRKWIHFENGVKVVALFSSFIPGSSKWWYGISEKDYRNDPIYVAFIMHEENRDSYLLLEPNEVKNLLMRCSMDKKKEKKINLIKRDEKIFLRELPELTVDENIKPLKVNCTDTEKFQPIENERTSMPSEQSEEDSFNDILKDILYEDSASINNNTISTLINNLEIEIIKRFKLEKEKALLANSEEDYDELDRLIQISKKLAVMKNNVNTIKKDWEFVLKNNKQKQPK</sequence>